<evidence type="ECO:0000256" key="1">
    <source>
        <dbReference type="ARBA" id="ARBA00035012"/>
    </source>
</evidence>
<name>A0A193LHL2_9GAMM</name>
<organism evidence="4 5">
    <name type="scientific">Woeseia oceani</name>
    <dbReference type="NCBI Taxonomy" id="1548547"/>
    <lineage>
        <taxon>Bacteria</taxon>
        <taxon>Pseudomonadati</taxon>
        <taxon>Pseudomonadota</taxon>
        <taxon>Gammaproteobacteria</taxon>
        <taxon>Woeseiales</taxon>
        <taxon>Woeseiaceae</taxon>
        <taxon>Woeseia</taxon>
    </lineage>
</organism>
<comment type="similarity">
    <text evidence="1">Belongs to the argonaute family. Long pAgo subfamily.</text>
</comment>
<dbReference type="GO" id="GO:0003676">
    <property type="term" value="F:nucleic acid binding"/>
    <property type="evidence" value="ECO:0007669"/>
    <property type="project" value="InterPro"/>
</dbReference>
<dbReference type="InterPro" id="IPR036397">
    <property type="entry name" value="RNaseH_sf"/>
</dbReference>
<dbReference type="InterPro" id="IPR003165">
    <property type="entry name" value="Piwi"/>
</dbReference>
<dbReference type="SMART" id="SM00950">
    <property type="entry name" value="Piwi"/>
    <property type="match status" value="1"/>
</dbReference>
<dbReference type="AlphaFoldDB" id="A0A193LHL2"/>
<evidence type="ECO:0000313" key="5">
    <source>
        <dbReference type="Proteomes" id="UP000092695"/>
    </source>
</evidence>
<gene>
    <name evidence="4" type="ORF">BA177_12310</name>
</gene>
<reference evidence="4 5" key="1">
    <citation type="submission" date="2016-06" db="EMBL/GenBank/DDBJ databases">
        <title>Complete genome sequence of a deep-branching marine Gamma Proteobacterium Woeseia oceani type strain XK5.</title>
        <authorList>
            <person name="Mu D."/>
            <person name="Du Z."/>
        </authorList>
    </citation>
    <scope>NUCLEOTIDE SEQUENCE [LARGE SCALE GENOMIC DNA]</scope>
    <source>
        <strain evidence="4 5">XK5</strain>
    </source>
</reference>
<dbReference type="Gene3D" id="3.30.420.10">
    <property type="entry name" value="Ribonuclease H-like superfamily/Ribonuclease H"/>
    <property type="match status" value="1"/>
</dbReference>
<sequence>MLEEIGHLISYLADSPDLCGLENYKAFDAHDLSGEIIYQTASGQKSLLSLTQGDGISRNLLSLVRKNTAVQPVAIRLGLLSKVSARTAKSIDIAEHVVGVLREWGCVASWVELADAEAVEQFIADENQVNLVLVPLDGKRGDRPPENALEWIKYLDEENSAFQLCSTASNPVYSRHGLAMAILQKAGGVHFSTQPADGDFFKNAWFIGLDLGRGGQREGRIAAIALTAPDGSLKAYWRALKDKTESLPLDVLSHGLRWIMSQAEDLESTRHLILIRDGRCPRDENLEHYKTAMGQRRFTLVEFIKRGTPLMHVGCAEPNPGTILVPSSSPFAAMYACLAPQRGILSGPAKFRTRLNPNELSHRKLGAILTSLCHSATLSYQPAGVPAPLQWSNGLAKLSFSDLQFSGWAHLPHHTVDLR</sequence>
<keyword evidence="5" id="KW-1185">Reference proteome</keyword>
<feature type="domain" description="Piwi" evidence="3">
    <location>
        <begin position="131"/>
        <end position="404"/>
    </location>
</feature>
<proteinExistence type="inferred from homology"/>
<accession>A0A193LHL2</accession>
<dbReference type="InterPro" id="IPR012337">
    <property type="entry name" value="RNaseH-like_sf"/>
</dbReference>
<dbReference type="EMBL" id="CP016268">
    <property type="protein sequence ID" value="ANO51879.1"/>
    <property type="molecule type" value="Genomic_DNA"/>
</dbReference>
<dbReference type="Proteomes" id="UP000092695">
    <property type="component" value="Chromosome"/>
</dbReference>
<dbReference type="SUPFAM" id="SSF53098">
    <property type="entry name" value="Ribonuclease H-like"/>
    <property type="match status" value="1"/>
</dbReference>
<evidence type="ECO:0000256" key="2">
    <source>
        <dbReference type="ARBA" id="ARBA00035032"/>
    </source>
</evidence>
<protein>
    <recommendedName>
        <fullName evidence="2">Protein argonaute</fullName>
    </recommendedName>
</protein>
<dbReference type="KEGG" id="woc:BA177_12310"/>
<evidence type="ECO:0000259" key="3">
    <source>
        <dbReference type="SMART" id="SM00950"/>
    </source>
</evidence>
<evidence type="ECO:0000313" key="4">
    <source>
        <dbReference type="EMBL" id="ANO51879.1"/>
    </source>
</evidence>